<evidence type="ECO:0000256" key="1">
    <source>
        <dbReference type="ARBA" id="ARBA00000316"/>
    </source>
</evidence>
<dbReference type="GO" id="GO:0008784">
    <property type="term" value="F:alanine racemase activity"/>
    <property type="evidence" value="ECO:0007669"/>
    <property type="project" value="UniProtKB-UniRule"/>
</dbReference>
<dbReference type="EC" id="5.1.1.1" evidence="5"/>
<dbReference type="Proteomes" id="UP000190449">
    <property type="component" value="Unassembled WGS sequence"/>
</dbReference>
<accession>A0A1T4NY34</accession>
<dbReference type="PANTHER" id="PTHR30511:SF0">
    <property type="entry name" value="ALANINE RACEMASE, CATABOLIC-RELATED"/>
    <property type="match status" value="1"/>
</dbReference>
<comment type="catalytic activity">
    <reaction evidence="1 5">
        <text>L-alanine = D-alanine</text>
        <dbReference type="Rhea" id="RHEA:20249"/>
        <dbReference type="ChEBI" id="CHEBI:57416"/>
        <dbReference type="ChEBI" id="CHEBI:57972"/>
        <dbReference type="EC" id="5.1.1.1"/>
    </reaction>
</comment>
<comment type="cofactor">
    <cofactor evidence="2 5 6">
        <name>pyridoxal 5'-phosphate</name>
        <dbReference type="ChEBI" id="CHEBI:597326"/>
    </cofactor>
</comment>
<evidence type="ECO:0000256" key="4">
    <source>
        <dbReference type="ARBA" id="ARBA00023235"/>
    </source>
</evidence>
<dbReference type="Proteomes" id="UP000184275">
    <property type="component" value="Unassembled WGS sequence"/>
</dbReference>
<comment type="pathway">
    <text evidence="5">Amino-acid biosynthesis; D-alanine biosynthesis; D-alanine from L-alanine: step 1/1.</text>
</comment>
<dbReference type="Gene3D" id="2.40.37.10">
    <property type="entry name" value="Lyase, Ornithine Decarboxylase, Chain A, domain 1"/>
    <property type="match status" value="1"/>
</dbReference>
<evidence type="ECO:0000256" key="7">
    <source>
        <dbReference type="PIRSR" id="PIRSR600821-52"/>
    </source>
</evidence>
<evidence type="ECO:0000313" key="10">
    <source>
        <dbReference type="EMBL" id="SJZ83982.1"/>
    </source>
</evidence>
<dbReference type="CDD" id="cd00430">
    <property type="entry name" value="PLPDE_III_AR"/>
    <property type="match status" value="1"/>
</dbReference>
<reference evidence="11" key="1">
    <citation type="submission" date="2016-11" db="EMBL/GenBank/DDBJ databases">
        <authorList>
            <person name="Varghese N."/>
            <person name="Submissions S."/>
        </authorList>
    </citation>
    <scope>NUCLEOTIDE SEQUENCE [LARGE SCALE GENOMIC DNA]</scope>
    <source>
        <strain evidence="11">UWOS</strain>
    </source>
</reference>
<organism evidence="9 11">
    <name type="scientific">Fibrobacter intestinalis</name>
    <dbReference type="NCBI Taxonomy" id="28122"/>
    <lineage>
        <taxon>Bacteria</taxon>
        <taxon>Pseudomonadati</taxon>
        <taxon>Fibrobacterota</taxon>
        <taxon>Fibrobacteria</taxon>
        <taxon>Fibrobacterales</taxon>
        <taxon>Fibrobacteraceae</taxon>
        <taxon>Fibrobacter</taxon>
    </lineage>
</organism>
<reference evidence="9" key="2">
    <citation type="submission" date="2016-11" db="EMBL/GenBank/DDBJ databases">
        <authorList>
            <person name="Jaros S."/>
            <person name="Januszkiewicz K."/>
            <person name="Wedrychowicz H."/>
        </authorList>
    </citation>
    <scope>NUCLEOTIDE SEQUENCE [LARGE SCALE GENOMIC DNA]</scope>
    <source>
        <strain evidence="9">UWOS</strain>
    </source>
</reference>
<dbReference type="Pfam" id="PF00842">
    <property type="entry name" value="Ala_racemase_C"/>
    <property type="match status" value="1"/>
</dbReference>
<dbReference type="InterPro" id="IPR029066">
    <property type="entry name" value="PLP-binding_barrel"/>
</dbReference>
<feature type="modified residue" description="N6-(pyridoxal phosphate)lysine" evidence="5 6">
    <location>
        <position position="72"/>
    </location>
</feature>
<comment type="similarity">
    <text evidence="5">Belongs to the alanine racemase family.</text>
</comment>
<dbReference type="Pfam" id="PF01168">
    <property type="entry name" value="Ala_racemase_N"/>
    <property type="match status" value="1"/>
</dbReference>
<dbReference type="InterPro" id="IPR000821">
    <property type="entry name" value="Ala_racemase"/>
</dbReference>
<evidence type="ECO:0000313" key="12">
    <source>
        <dbReference type="Proteomes" id="UP000190449"/>
    </source>
</evidence>
<dbReference type="InterPro" id="IPR009006">
    <property type="entry name" value="Ala_racemase/Decarboxylase_C"/>
</dbReference>
<name>A0A1M6YC12_9BACT</name>
<dbReference type="Gene3D" id="3.20.20.10">
    <property type="entry name" value="Alanine racemase"/>
    <property type="match status" value="1"/>
</dbReference>
<keyword evidence="3 5" id="KW-0663">Pyridoxal phosphate</keyword>
<feature type="active site" description="Proton acceptor; specific for D-alanine" evidence="5">
    <location>
        <position position="72"/>
    </location>
</feature>
<dbReference type="HAMAP" id="MF_01201">
    <property type="entry name" value="Ala_racemase"/>
    <property type="match status" value="1"/>
</dbReference>
<dbReference type="EMBL" id="FRAW01000040">
    <property type="protein sequence ID" value="SHL15826.1"/>
    <property type="molecule type" value="Genomic_DNA"/>
</dbReference>
<evidence type="ECO:0000259" key="8">
    <source>
        <dbReference type="SMART" id="SM01005"/>
    </source>
</evidence>
<keyword evidence="4 5" id="KW-0413">Isomerase</keyword>
<dbReference type="EMBL" id="FUWU01000029">
    <property type="protein sequence ID" value="SJZ83982.1"/>
    <property type="molecule type" value="Genomic_DNA"/>
</dbReference>
<gene>
    <name evidence="10" type="ORF">SAMN02745108_01734</name>
    <name evidence="9" type="ORF">SAMN05720469_14013</name>
</gene>
<feature type="binding site" evidence="5 7">
    <location>
        <position position="353"/>
    </location>
    <ligand>
        <name>substrate</name>
    </ligand>
</feature>
<feature type="domain" description="Alanine racemase C-terminal" evidence="8">
    <location>
        <begin position="284"/>
        <end position="412"/>
    </location>
</feature>
<feature type="binding site" evidence="5 7">
    <location>
        <position position="170"/>
    </location>
    <ligand>
        <name>substrate</name>
    </ligand>
</feature>
<dbReference type="SUPFAM" id="SSF50621">
    <property type="entry name" value="Alanine racemase C-terminal domain-like"/>
    <property type="match status" value="1"/>
</dbReference>
<evidence type="ECO:0000313" key="9">
    <source>
        <dbReference type="EMBL" id="SHL15826.1"/>
    </source>
</evidence>
<evidence type="ECO:0000256" key="2">
    <source>
        <dbReference type="ARBA" id="ARBA00001933"/>
    </source>
</evidence>
<dbReference type="STRING" id="28122.SAMN02745108_01734"/>
<feature type="active site" description="Proton acceptor; specific for L-alanine" evidence="5">
    <location>
        <position position="305"/>
    </location>
</feature>
<dbReference type="UniPathway" id="UPA00042">
    <property type="reaction ID" value="UER00497"/>
</dbReference>
<dbReference type="PRINTS" id="PR00992">
    <property type="entry name" value="ALARACEMASE"/>
</dbReference>
<reference evidence="10 12" key="3">
    <citation type="submission" date="2017-02" db="EMBL/GenBank/DDBJ databases">
        <authorList>
            <person name="Peterson S.W."/>
        </authorList>
    </citation>
    <scope>NUCLEOTIDE SEQUENCE [LARGE SCALE GENOMIC DNA]</scope>
    <source>
        <strain evidence="10 12">ATCC 43854</strain>
    </source>
</reference>
<dbReference type="GO" id="GO:0030170">
    <property type="term" value="F:pyridoxal phosphate binding"/>
    <property type="evidence" value="ECO:0007669"/>
    <property type="project" value="UniProtKB-UniRule"/>
</dbReference>
<dbReference type="InterPro" id="IPR001608">
    <property type="entry name" value="Ala_racemase_N"/>
</dbReference>
<dbReference type="GO" id="GO:0005829">
    <property type="term" value="C:cytosol"/>
    <property type="evidence" value="ECO:0007669"/>
    <property type="project" value="TreeGrafter"/>
</dbReference>
<dbReference type="SMART" id="SM01005">
    <property type="entry name" value="Ala_racemase_C"/>
    <property type="match status" value="1"/>
</dbReference>
<evidence type="ECO:0000313" key="11">
    <source>
        <dbReference type="Proteomes" id="UP000184275"/>
    </source>
</evidence>
<dbReference type="NCBIfam" id="TIGR00492">
    <property type="entry name" value="alr"/>
    <property type="match status" value="1"/>
</dbReference>
<dbReference type="SUPFAM" id="SSF51419">
    <property type="entry name" value="PLP-binding barrel"/>
    <property type="match status" value="1"/>
</dbReference>
<dbReference type="AlphaFoldDB" id="A0A1M6YC12"/>
<protein>
    <recommendedName>
        <fullName evidence="5">Alanine racemase</fullName>
        <ecNumber evidence="5">5.1.1.1</ecNumber>
    </recommendedName>
</protein>
<evidence type="ECO:0000256" key="3">
    <source>
        <dbReference type="ARBA" id="ARBA00022898"/>
    </source>
</evidence>
<comment type="function">
    <text evidence="5">Catalyzes the interconversion of L-alanine and D-alanine. May also act on other amino acids.</text>
</comment>
<dbReference type="RefSeq" id="WP_244889398.1">
    <property type="nucleotide sequence ID" value="NZ_FRAW01000040.1"/>
</dbReference>
<dbReference type="PANTHER" id="PTHR30511">
    <property type="entry name" value="ALANINE RACEMASE"/>
    <property type="match status" value="1"/>
</dbReference>
<proteinExistence type="inferred from homology"/>
<accession>A0A1M6YC12</accession>
<dbReference type="GO" id="GO:0030632">
    <property type="term" value="P:D-alanine biosynthetic process"/>
    <property type="evidence" value="ECO:0007669"/>
    <property type="project" value="UniProtKB-UniRule"/>
</dbReference>
<sequence>MKCPAIPKSARTLPTAKFLIYIFRMNLSKLPPDLNLITRPNWIEINLDALASNIQFVRKSIPKQTKILLPVKADSYGHGSLACAYAAKYSGADFLGVAHLSEGILLRQYGMDLPILVLGPCIPADFPYLAEFQLTSALSDLKTAVAFDEYLKENGLSCDAHLAINTGMHRYGVRFDDFDTIRQILNLKHLHVEGLFTHLATADMIDKNSNASTQKQINRFSNLVELLTNEGIRPKICHCSSSAGTLRHPESHFDMVRPGLVLYGYNPMGATPPEGFEYPELKPVMTIKSTIRTIHEVPTGEGVSYGQYWVAQQPTKVATIAIGYGDGYLRGEYNNGYVLIRNQLCPILGRVCMDATMVDVSRIPDAQIGETVNVVDGAADARISMEAVAEAHHTIPYEITSRVARRLYRKYIWKNRLIRWDDLKEEFGIPPLNAYPFR</sequence>
<keyword evidence="11" id="KW-1185">Reference proteome</keyword>
<dbReference type="FunFam" id="3.20.20.10:FF:000002">
    <property type="entry name" value="Alanine racemase"/>
    <property type="match status" value="1"/>
</dbReference>
<evidence type="ECO:0000256" key="5">
    <source>
        <dbReference type="HAMAP-Rule" id="MF_01201"/>
    </source>
</evidence>
<evidence type="ECO:0000256" key="6">
    <source>
        <dbReference type="PIRSR" id="PIRSR600821-50"/>
    </source>
</evidence>
<dbReference type="InterPro" id="IPR011079">
    <property type="entry name" value="Ala_racemase_C"/>
</dbReference>